<gene>
    <name evidence="1" type="ORF">C7Y72_10355</name>
</gene>
<name>A0A2T4ULD3_9ACTN</name>
<evidence type="ECO:0000313" key="1">
    <source>
        <dbReference type="EMBL" id="PTL60020.1"/>
    </source>
</evidence>
<accession>A0A2T4ULD3</accession>
<dbReference type="AlphaFoldDB" id="A0A2T4ULD3"/>
<reference evidence="1 2" key="1">
    <citation type="submission" date="2018-03" db="EMBL/GenBank/DDBJ databases">
        <title>Aquarubrobacter algicola gen. nov., sp. nov., a novel actinobacterium isolated from shallow eutrophic lake during the end of cyanobacterial harmful algal blooms.</title>
        <authorList>
            <person name="Chun S.J."/>
        </authorList>
    </citation>
    <scope>NUCLEOTIDE SEQUENCE [LARGE SCALE GENOMIC DNA]</scope>
    <source>
        <strain evidence="1 2">Seoho-28</strain>
    </source>
</reference>
<organism evidence="1 2">
    <name type="scientific">Paraconexibacter algicola</name>
    <dbReference type="NCBI Taxonomy" id="2133960"/>
    <lineage>
        <taxon>Bacteria</taxon>
        <taxon>Bacillati</taxon>
        <taxon>Actinomycetota</taxon>
        <taxon>Thermoleophilia</taxon>
        <taxon>Solirubrobacterales</taxon>
        <taxon>Paraconexibacteraceae</taxon>
        <taxon>Paraconexibacter</taxon>
    </lineage>
</organism>
<dbReference type="RefSeq" id="WP_107568664.1">
    <property type="nucleotide sequence ID" value="NZ_PYYB01000001.1"/>
</dbReference>
<protein>
    <submittedName>
        <fullName evidence="1">Uncharacterized protein</fullName>
    </submittedName>
</protein>
<evidence type="ECO:0000313" key="2">
    <source>
        <dbReference type="Proteomes" id="UP000240739"/>
    </source>
</evidence>
<dbReference type="EMBL" id="PYYB01000001">
    <property type="protein sequence ID" value="PTL60020.1"/>
    <property type="molecule type" value="Genomic_DNA"/>
</dbReference>
<dbReference type="Proteomes" id="UP000240739">
    <property type="component" value="Unassembled WGS sequence"/>
</dbReference>
<sequence>MLTYGFEVENPARYGVAVEVALDEIRAAAADDHELTRLRRAAEEAGATRTEIAAAIREGRGLLH</sequence>
<proteinExistence type="predicted"/>
<comment type="caution">
    <text evidence="1">The sequence shown here is derived from an EMBL/GenBank/DDBJ whole genome shotgun (WGS) entry which is preliminary data.</text>
</comment>
<keyword evidence="2" id="KW-1185">Reference proteome</keyword>